<comment type="caution">
    <text evidence="1">The sequence shown here is derived from an EMBL/GenBank/DDBJ whole genome shotgun (WGS) entry which is preliminary data.</text>
</comment>
<dbReference type="AlphaFoldDB" id="A0ABD1LTF7"/>
<evidence type="ECO:0000313" key="1">
    <source>
        <dbReference type="EMBL" id="KAL2326751.1"/>
    </source>
</evidence>
<organism evidence="1 2">
    <name type="scientific">Flemingia macrophylla</name>
    <dbReference type="NCBI Taxonomy" id="520843"/>
    <lineage>
        <taxon>Eukaryota</taxon>
        <taxon>Viridiplantae</taxon>
        <taxon>Streptophyta</taxon>
        <taxon>Embryophyta</taxon>
        <taxon>Tracheophyta</taxon>
        <taxon>Spermatophyta</taxon>
        <taxon>Magnoliopsida</taxon>
        <taxon>eudicotyledons</taxon>
        <taxon>Gunneridae</taxon>
        <taxon>Pentapetalae</taxon>
        <taxon>rosids</taxon>
        <taxon>fabids</taxon>
        <taxon>Fabales</taxon>
        <taxon>Fabaceae</taxon>
        <taxon>Papilionoideae</taxon>
        <taxon>50 kb inversion clade</taxon>
        <taxon>NPAAA clade</taxon>
        <taxon>indigoferoid/millettioid clade</taxon>
        <taxon>Phaseoleae</taxon>
        <taxon>Flemingia</taxon>
    </lineage>
</organism>
<protein>
    <recommendedName>
        <fullName evidence="3">Transposase</fullName>
    </recommendedName>
</protein>
<evidence type="ECO:0008006" key="3">
    <source>
        <dbReference type="Google" id="ProtNLM"/>
    </source>
</evidence>
<dbReference type="Proteomes" id="UP001603857">
    <property type="component" value="Unassembled WGS sequence"/>
</dbReference>
<gene>
    <name evidence="1" type="ORF">Fmac_020178</name>
</gene>
<name>A0ABD1LTF7_9FABA</name>
<keyword evidence="2" id="KW-1185">Reference proteome</keyword>
<sequence>MTGQGKKNLVERFHILINLLQNLPNLNRLANTQKVNLTRTNFEIEITLKSNSRNANFKVIDCSFKCIMSPVNTFTCLICE</sequence>
<proteinExistence type="predicted"/>
<dbReference type="EMBL" id="JBGMDY010000007">
    <property type="protein sequence ID" value="KAL2326751.1"/>
    <property type="molecule type" value="Genomic_DNA"/>
</dbReference>
<evidence type="ECO:0000313" key="2">
    <source>
        <dbReference type="Proteomes" id="UP001603857"/>
    </source>
</evidence>
<reference evidence="1 2" key="1">
    <citation type="submission" date="2024-08" db="EMBL/GenBank/DDBJ databases">
        <title>Insights into the chromosomal genome structure of Flemingia macrophylla.</title>
        <authorList>
            <person name="Ding Y."/>
            <person name="Zhao Y."/>
            <person name="Bi W."/>
            <person name="Wu M."/>
            <person name="Zhao G."/>
            <person name="Gong Y."/>
            <person name="Li W."/>
            <person name="Zhang P."/>
        </authorList>
    </citation>
    <scope>NUCLEOTIDE SEQUENCE [LARGE SCALE GENOMIC DNA]</scope>
    <source>
        <strain evidence="1">DYQJB</strain>
        <tissue evidence="1">Leaf</tissue>
    </source>
</reference>
<accession>A0ABD1LTF7</accession>